<dbReference type="AlphaFoldDB" id="A0A8H4R895"/>
<dbReference type="EMBL" id="JAAMPI010001435">
    <property type="protein sequence ID" value="KAF4625217.1"/>
    <property type="molecule type" value="Genomic_DNA"/>
</dbReference>
<dbReference type="InterPro" id="IPR010730">
    <property type="entry name" value="HET"/>
</dbReference>
<evidence type="ECO:0000259" key="1">
    <source>
        <dbReference type="Pfam" id="PF06985"/>
    </source>
</evidence>
<sequence>MEKIAAYAYTRLEATNIRLLGIESAPDSSPISCAIYHAQLLQPKPKLRQKITTALESKPKQKPVFYYALSYEWGDVGDAQQLIYLNNHTFMVGRNLWCALWHLRKRGFTSALPEPKNLIWINTICVNQDDLEERSQQIQHMRTIYSGAVEVFAWLGIDPQADPLKIPSNILNTSEQSQAVEGIKRLRKIEKEYKGPESFTENFPKEFWMDVKALLELSYWYRIWTVQEIVVAKHVVLLVGNHEADFDTLVVTRQAEYNGWARAQVLNGDCRGVRIYHIRKAPNVWYIIMPNLNSRMKHIPFPLSSPREEDVLFSGLPLAPIFQKEEKAANPFKVNQLLIYLADISSIDPRDKVYALLGLSTDPRMKPIKPDYSKSFFEVYADTMIFCEKYKHKHHPNQSHLAVSHAFQRHLTPEQIETLELGAAEYISQQKMSTGLFRRVGYVKHRSYSYDGEVYRVSSAKILDCVHNQSGTSFDAIELILMVKGIRSGANKSSEYSNDLFKDASGKHLSD</sequence>
<evidence type="ECO:0000313" key="3">
    <source>
        <dbReference type="Proteomes" id="UP000566819"/>
    </source>
</evidence>
<feature type="domain" description="Heterokaryon incompatibility" evidence="1">
    <location>
        <begin position="66"/>
        <end position="228"/>
    </location>
</feature>
<name>A0A8H4R895_9HELO</name>
<dbReference type="PANTHER" id="PTHR24148">
    <property type="entry name" value="ANKYRIN REPEAT DOMAIN-CONTAINING PROTEIN 39 HOMOLOG-RELATED"/>
    <property type="match status" value="1"/>
</dbReference>
<dbReference type="Pfam" id="PF06985">
    <property type="entry name" value="HET"/>
    <property type="match status" value="1"/>
</dbReference>
<organism evidence="2 3">
    <name type="scientific">Cudoniella acicularis</name>
    <dbReference type="NCBI Taxonomy" id="354080"/>
    <lineage>
        <taxon>Eukaryota</taxon>
        <taxon>Fungi</taxon>
        <taxon>Dikarya</taxon>
        <taxon>Ascomycota</taxon>
        <taxon>Pezizomycotina</taxon>
        <taxon>Leotiomycetes</taxon>
        <taxon>Helotiales</taxon>
        <taxon>Tricladiaceae</taxon>
        <taxon>Cudoniella</taxon>
    </lineage>
</organism>
<keyword evidence="3" id="KW-1185">Reference proteome</keyword>
<dbReference type="OrthoDB" id="3598674at2759"/>
<gene>
    <name evidence="2" type="ORF">G7Y89_g12954</name>
</gene>
<accession>A0A8H4R895</accession>
<dbReference type="InterPro" id="IPR052895">
    <property type="entry name" value="HetReg/Transcr_Mod"/>
</dbReference>
<protein>
    <recommendedName>
        <fullName evidence="1">Heterokaryon incompatibility domain-containing protein</fullName>
    </recommendedName>
</protein>
<dbReference type="PANTHER" id="PTHR24148:SF64">
    <property type="entry name" value="HETEROKARYON INCOMPATIBILITY DOMAIN-CONTAINING PROTEIN"/>
    <property type="match status" value="1"/>
</dbReference>
<dbReference type="Proteomes" id="UP000566819">
    <property type="component" value="Unassembled WGS sequence"/>
</dbReference>
<comment type="caution">
    <text evidence="2">The sequence shown here is derived from an EMBL/GenBank/DDBJ whole genome shotgun (WGS) entry which is preliminary data.</text>
</comment>
<evidence type="ECO:0000313" key="2">
    <source>
        <dbReference type="EMBL" id="KAF4625217.1"/>
    </source>
</evidence>
<reference evidence="2 3" key="1">
    <citation type="submission" date="2020-03" db="EMBL/GenBank/DDBJ databases">
        <title>Draft Genome Sequence of Cudoniella acicularis.</title>
        <authorList>
            <person name="Buettner E."/>
            <person name="Kellner H."/>
        </authorList>
    </citation>
    <scope>NUCLEOTIDE SEQUENCE [LARGE SCALE GENOMIC DNA]</scope>
    <source>
        <strain evidence="2 3">DSM 108380</strain>
    </source>
</reference>
<proteinExistence type="predicted"/>